<evidence type="ECO:0000256" key="2">
    <source>
        <dbReference type="ARBA" id="ARBA00010867"/>
    </source>
</evidence>
<dbReference type="Gene3D" id="3.10.450.320">
    <property type="entry name" value="Mitochondrial import inner membrane translocase subunit Tim21"/>
    <property type="match status" value="1"/>
</dbReference>
<dbReference type="AlphaFoldDB" id="A0A3M6UCV4"/>
<organism evidence="9 10">
    <name type="scientific">Pocillopora damicornis</name>
    <name type="common">Cauliflower coral</name>
    <name type="synonym">Millepora damicornis</name>
    <dbReference type="NCBI Taxonomy" id="46731"/>
    <lineage>
        <taxon>Eukaryota</taxon>
        <taxon>Metazoa</taxon>
        <taxon>Cnidaria</taxon>
        <taxon>Anthozoa</taxon>
        <taxon>Hexacorallia</taxon>
        <taxon>Scleractinia</taxon>
        <taxon>Astrocoeniina</taxon>
        <taxon>Pocilloporidae</taxon>
        <taxon>Pocillopora</taxon>
    </lineage>
</organism>
<evidence type="ECO:0000313" key="10">
    <source>
        <dbReference type="Proteomes" id="UP000275408"/>
    </source>
</evidence>
<dbReference type="EMBL" id="RCHS01001784">
    <property type="protein sequence ID" value="RMX51455.1"/>
    <property type="molecule type" value="Genomic_DNA"/>
</dbReference>
<gene>
    <name evidence="9" type="ORF">pdam_00025540</name>
</gene>
<keyword evidence="8" id="KW-0653">Protein transport</keyword>
<dbReference type="PANTHER" id="PTHR13032:SF6">
    <property type="entry name" value="MITOCHONDRIAL IMPORT INNER MEMBRANE TRANSLOCASE SUBUNIT TIM21"/>
    <property type="match status" value="1"/>
</dbReference>
<dbReference type="Pfam" id="PF08294">
    <property type="entry name" value="TIM21"/>
    <property type="match status" value="1"/>
</dbReference>
<keyword evidence="8" id="KW-0999">Mitochondrion inner membrane</keyword>
<evidence type="ECO:0000256" key="6">
    <source>
        <dbReference type="ARBA" id="ARBA00023128"/>
    </source>
</evidence>
<feature type="transmembrane region" description="Helical" evidence="8">
    <location>
        <begin position="105"/>
        <end position="129"/>
    </location>
</feature>
<evidence type="ECO:0000256" key="5">
    <source>
        <dbReference type="ARBA" id="ARBA00022989"/>
    </source>
</evidence>
<keyword evidence="10" id="KW-1185">Reference proteome</keyword>
<comment type="caution">
    <text evidence="9">The sequence shown here is derived from an EMBL/GenBank/DDBJ whole genome shotgun (WGS) entry which is preliminary data.</text>
</comment>
<dbReference type="InterPro" id="IPR038552">
    <property type="entry name" value="Tim21_IMS_sf"/>
</dbReference>
<evidence type="ECO:0000256" key="4">
    <source>
        <dbReference type="ARBA" id="ARBA00022946"/>
    </source>
</evidence>
<keyword evidence="7 8" id="KW-0472">Membrane</keyword>
<evidence type="ECO:0000313" key="9">
    <source>
        <dbReference type="EMBL" id="RMX51455.1"/>
    </source>
</evidence>
<dbReference type="STRING" id="46731.A0A3M6UCV4"/>
<evidence type="ECO:0000256" key="7">
    <source>
        <dbReference type="ARBA" id="ARBA00023136"/>
    </source>
</evidence>
<dbReference type="OrthoDB" id="436405at2759"/>
<dbReference type="GO" id="GO:0005744">
    <property type="term" value="C:TIM23 mitochondrial import inner membrane translocase complex"/>
    <property type="evidence" value="ECO:0007669"/>
    <property type="project" value="UniProtKB-UniRule"/>
</dbReference>
<keyword evidence="3 8" id="KW-0812">Transmembrane</keyword>
<protein>
    <recommendedName>
        <fullName evidence="8">Mitochondrial import inner membrane translocase subunit Tim21</fullName>
    </recommendedName>
</protein>
<proteinExistence type="inferred from homology"/>
<reference evidence="9 10" key="1">
    <citation type="journal article" date="2018" name="Sci. Rep.">
        <title>Comparative analysis of the Pocillopora damicornis genome highlights role of immune system in coral evolution.</title>
        <authorList>
            <person name="Cunning R."/>
            <person name="Bay R.A."/>
            <person name="Gillette P."/>
            <person name="Baker A.C."/>
            <person name="Traylor-Knowles N."/>
        </authorList>
    </citation>
    <scope>NUCLEOTIDE SEQUENCE [LARGE SCALE GENOMIC DNA]</scope>
    <source>
        <strain evidence="9">RSMAS</strain>
        <tissue evidence="9">Whole animal</tissue>
    </source>
</reference>
<sequence length="236" mass="26503">MFPWKNVCTILPKGIPLRVIILRQSSSAPLVFRKQDLIKYGVGREDMFTCSSAFPRPRLRFFSAKSSQDKKESSVFQELVESQEQPQTQLTVGAKVVQAGKDVSYFGIILIGFAITGILIWFVVSELFFGFSANKVYAKALKKVKASAEVIEAIGEPIMGHGETSSRGRRRHVSYQEYLVDGENYMRVKFYVSGPKRKGTVHVDVKEGSRGGFDYRFIFVELSGSPAETIIVLDNR</sequence>
<dbReference type="InterPro" id="IPR013261">
    <property type="entry name" value="Tim21"/>
</dbReference>
<evidence type="ECO:0000256" key="1">
    <source>
        <dbReference type="ARBA" id="ARBA00004304"/>
    </source>
</evidence>
<keyword evidence="5 8" id="KW-1133">Transmembrane helix</keyword>
<dbReference type="Proteomes" id="UP000275408">
    <property type="component" value="Unassembled WGS sequence"/>
</dbReference>
<dbReference type="GO" id="GO:0030150">
    <property type="term" value="P:protein import into mitochondrial matrix"/>
    <property type="evidence" value="ECO:0007669"/>
    <property type="project" value="UniProtKB-UniRule"/>
</dbReference>
<comment type="function">
    <text evidence="8">Essential component of the TIM23 complex, a complex that mediates the translocation of transit peptide-containing proteins across the mitochondrial inner membrane.</text>
</comment>
<evidence type="ECO:0000256" key="8">
    <source>
        <dbReference type="RuleBase" id="RU367142"/>
    </source>
</evidence>
<accession>A0A3M6UCV4</accession>
<dbReference type="PANTHER" id="PTHR13032">
    <property type="entry name" value="MITOCHONDRIAL IMPORT INNER MEMBRANE TRANSLOCASE SUBUNIT TIM21"/>
    <property type="match status" value="1"/>
</dbReference>
<name>A0A3M6UCV4_POCDA</name>
<keyword evidence="8" id="KW-0811">Translocation</keyword>
<comment type="subunit">
    <text evidence="8">Component of the TIM23 complex.</text>
</comment>
<comment type="subcellular location">
    <subcellularLocation>
        <location evidence="8">Mitochondrion inner membrane</location>
        <topology evidence="8">Single-pass membrane protein</topology>
    </subcellularLocation>
    <subcellularLocation>
        <location evidence="1">Mitochondrion membrane</location>
        <topology evidence="1">Single-pass membrane protein</topology>
    </subcellularLocation>
</comment>
<dbReference type="OMA" id="WRFLYVE"/>
<evidence type="ECO:0000256" key="3">
    <source>
        <dbReference type="ARBA" id="ARBA00022692"/>
    </source>
</evidence>
<keyword evidence="8" id="KW-0813">Transport</keyword>
<comment type="similarity">
    <text evidence="2 8">Belongs to the TIM21 family.</text>
</comment>
<keyword evidence="6 8" id="KW-0496">Mitochondrion</keyword>
<keyword evidence="4" id="KW-0809">Transit peptide</keyword>